<reference evidence="2" key="1">
    <citation type="submission" date="2019-09" db="EMBL/GenBank/DDBJ databases">
        <authorList>
            <person name="Gross C."/>
            <person name="Bohn E."/>
        </authorList>
    </citation>
    <scope>NUCLEOTIDE SEQUENCE</scope>
    <source>
        <strain evidence="2">ID40</strain>
    </source>
</reference>
<dbReference type="AlphaFoldDB" id="A0A5E5QVE5"/>
<proteinExistence type="predicted"/>
<sequence>MHQPENPARRTLLAQTVAGSAALALGSLLGGAPGVASATAETPARPSMAAGSMC</sequence>
<dbReference type="InterPro" id="IPR006311">
    <property type="entry name" value="TAT_signal"/>
</dbReference>
<protein>
    <submittedName>
        <fullName evidence="2">Uncharacterized protein</fullName>
    </submittedName>
</protein>
<gene>
    <name evidence="2" type="ORF">TUEID40_00410</name>
</gene>
<feature type="region of interest" description="Disordered" evidence="1">
    <location>
        <begin position="33"/>
        <end position="54"/>
    </location>
</feature>
<dbReference type="PROSITE" id="PS51318">
    <property type="entry name" value="TAT"/>
    <property type="match status" value="1"/>
</dbReference>
<name>A0A5E5QVE5_PSEAI</name>
<organism evidence="2">
    <name type="scientific">Pseudomonas aeruginosa</name>
    <dbReference type="NCBI Taxonomy" id="287"/>
    <lineage>
        <taxon>Bacteria</taxon>
        <taxon>Pseudomonadati</taxon>
        <taxon>Pseudomonadota</taxon>
        <taxon>Gammaproteobacteria</taxon>
        <taxon>Pseudomonadales</taxon>
        <taxon>Pseudomonadaceae</taxon>
        <taxon>Pseudomonas</taxon>
    </lineage>
</organism>
<dbReference type="EMBL" id="LR700248">
    <property type="protein sequence ID" value="VVH79263.1"/>
    <property type="molecule type" value="Genomic_DNA"/>
</dbReference>
<evidence type="ECO:0000256" key="1">
    <source>
        <dbReference type="SAM" id="MobiDB-lite"/>
    </source>
</evidence>
<evidence type="ECO:0000313" key="2">
    <source>
        <dbReference type="EMBL" id="VVH79263.1"/>
    </source>
</evidence>
<accession>A0A5E5QVE5</accession>